<evidence type="ECO:0000256" key="3">
    <source>
        <dbReference type="SAM" id="Coils"/>
    </source>
</evidence>
<evidence type="ECO:0000256" key="2">
    <source>
        <dbReference type="ARBA" id="ARBA00022490"/>
    </source>
</evidence>
<keyword evidence="2" id="KW-0963">Cytoplasm</keyword>
<dbReference type="InterPro" id="IPR035964">
    <property type="entry name" value="I/LWEQ_dom_sf"/>
</dbReference>
<feature type="coiled-coil region" evidence="3">
    <location>
        <begin position="391"/>
        <end position="425"/>
    </location>
</feature>
<proteinExistence type="predicted"/>
<dbReference type="GO" id="GO:0006897">
    <property type="term" value="P:endocytosis"/>
    <property type="evidence" value="ECO:0007669"/>
    <property type="project" value="InterPro"/>
</dbReference>
<dbReference type="Gene3D" id="1.20.1410.10">
    <property type="entry name" value="I/LWEQ domain"/>
    <property type="match status" value="1"/>
</dbReference>
<dbReference type="EMBL" id="BSXU01005749">
    <property type="protein sequence ID" value="GMG55552.1"/>
    <property type="molecule type" value="Genomic_DNA"/>
</dbReference>
<feature type="region of interest" description="Disordered" evidence="4">
    <location>
        <begin position="86"/>
        <end position="118"/>
    </location>
</feature>
<dbReference type="InterPro" id="IPR002558">
    <property type="entry name" value="ILWEQ_dom"/>
</dbReference>
<evidence type="ECO:0000313" key="7">
    <source>
        <dbReference type="Proteomes" id="UP001165063"/>
    </source>
</evidence>
<evidence type="ECO:0000313" key="6">
    <source>
        <dbReference type="EMBL" id="GMG55552.1"/>
    </source>
</evidence>
<feature type="domain" description="I/LWEQ" evidence="5">
    <location>
        <begin position="614"/>
        <end position="693"/>
    </location>
</feature>
<dbReference type="GO" id="GO:0030136">
    <property type="term" value="C:clathrin-coated vesicle"/>
    <property type="evidence" value="ECO:0007669"/>
    <property type="project" value="TreeGrafter"/>
</dbReference>
<dbReference type="AlphaFoldDB" id="A0A9W6Z6V5"/>
<dbReference type="GO" id="GO:0030479">
    <property type="term" value="C:actin cortical patch"/>
    <property type="evidence" value="ECO:0007669"/>
    <property type="project" value="TreeGrafter"/>
</dbReference>
<evidence type="ECO:0000256" key="1">
    <source>
        <dbReference type="ARBA" id="ARBA00004496"/>
    </source>
</evidence>
<reference evidence="6" key="1">
    <citation type="submission" date="2023-04" db="EMBL/GenBank/DDBJ databases">
        <title>Ambrosiozyma monospora NBRC 1965.</title>
        <authorList>
            <person name="Ichikawa N."/>
            <person name="Sato H."/>
            <person name="Tonouchi N."/>
        </authorList>
    </citation>
    <scope>NUCLEOTIDE SEQUENCE</scope>
    <source>
        <strain evidence="6">NBRC 1965</strain>
    </source>
</reference>
<dbReference type="GO" id="GO:0080025">
    <property type="term" value="F:phosphatidylinositol-3,5-bisphosphate binding"/>
    <property type="evidence" value="ECO:0007669"/>
    <property type="project" value="TreeGrafter"/>
</dbReference>
<dbReference type="Proteomes" id="UP001165063">
    <property type="component" value="Unassembled WGS sequence"/>
</dbReference>
<sequence>MRNGNVAVAALVPIIAESYGIHKFLISMLRAMYSSSSADELLQPLKERFFVQHRRLYEFYADCSSIRYLTTLITIPKIPYDPPNLTVQDDGTVITPPTQERAPESPEPTPQPIQSQPTGAITDAYIKAQRDFELEQQKMEQERQAQLLQQQQQQQQQQQYWAEQQRQQAETQMLAQQQLLADQVQRQAQGRVAELERDLLALRGQYDKDQLMLEQYDQRVQALEQEIGNTSQTAQQQIASRDEQLTRLQEQVTYWKNKYESLAKLYTQLRQEHLNLLTKFKKIQQKASSAQEAIDKREKLEKEMKAKNIELADLIRERDRAKLELDRLKSSKNKEYETLELRNRDLEDRLATTERAQSSNLSSIFAQHNKEIDDLQKRLQNSLSISDPNRLADLENKLREKEMELEMTQQTMEETIKDLASQQHETDEAMNNQIDEVLQAHVNKLSSLIDSLLKAGADRIQDAVFELDSPMQAGNYNASPEYLATLIEKCSDVCTDFAKAFSDYIVDGPEGDQVAVINTITTLTTAIAEILLNTKGLTRLTKLDDYQDDLVDTARDTAEITQVFFEGLLSENLQGLSIEDQTDKAINGNIDVQEMLQALLQLVESLKAPNNRIDLNNVKGELSDLVDREMASASKAIDDAFAHLNDLLLRPIDPTISAFDTEINKSILASAMAIINAIKLLIQASIASQEEIV</sequence>
<evidence type="ECO:0000259" key="5">
    <source>
        <dbReference type="PROSITE" id="PS50945"/>
    </source>
</evidence>
<dbReference type="GO" id="GO:0035615">
    <property type="term" value="F:clathrin adaptor activity"/>
    <property type="evidence" value="ECO:0007669"/>
    <property type="project" value="TreeGrafter"/>
</dbReference>
<dbReference type="InterPro" id="IPR011417">
    <property type="entry name" value="ANTH_dom"/>
</dbReference>
<dbReference type="SUPFAM" id="SSF109885">
    <property type="entry name" value="I/LWEQ domain"/>
    <property type="match status" value="1"/>
</dbReference>
<dbReference type="GO" id="GO:0048268">
    <property type="term" value="P:clathrin coat assembly"/>
    <property type="evidence" value="ECO:0007669"/>
    <property type="project" value="TreeGrafter"/>
</dbReference>
<dbReference type="InterPro" id="IPR030224">
    <property type="entry name" value="Sla2_fam"/>
</dbReference>
<comment type="subcellular location">
    <subcellularLocation>
        <location evidence="1">Cytoplasm</location>
    </subcellularLocation>
</comment>
<evidence type="ECO:0000256" key="4">
    <source>
        <dbReference type="SAM" id="MobiDB-lite"/>
    </source>
</evidence>
<dbReference type="PANTHER" id="PTHR10407">
    <property type="entry name" value="HUNTINGTIN INTERACTING PROTEIN 1"/>
    <property type="match status" value="1"/>
</dbReference>
<dbReference type="GO" id="GO:0032051">
    <property type="term" value="F:clathrin light chain binding"/>
    <property type="evidence" value="ECO:0007669"/>
    <property type="project" value="TreeGrafter"/>
</dbReference>
<dbReference type="OrthoDB" id="10262320at2759"/>
<dbReference type="PANTHER" id="PTHR10407:SF15">
    <property type="entry name" value="HUNTINGTIN INTERACTING PROTEIN 1"/>
    <property type="match status" value="1"/>
</dbReference>
<dbReference type="GO" id="GO:0051015">
    <property type="term" value="F:actin filament binding"/>
    <property type="evidence" value="ECO:0007669"/>
    <property type="project" value="TreeGrafter"/>
</dbReference>
<keyword evidence="3" id="KW-0175">Coiled coil</keyword>
<dbReference type="GO" id="GO:0007015">
    <property type="term" value="P:actin filament organization"/>
    <property type="evidence" value="ECO:0007669"/>
    <property type="project" value="TreeGrafter"/>
</dbReference>
<gene>
    <name evidence="6" type="ORF">Amon01_000762600</name>
</gene>
<dbReference type="PROSITE" id="PS50945">
    <property type="entry name" value="I_LWEQ"/>
    <property type="match status" value="1"/>
</dbReference>
<name>A0A9W6Z6V5_AMBMO</name>
<protein>
    <submittedName>
        <fullName evidence="6">Unnamed protein product</fullName>
    </submittedName>
</protein>
<keyword evidence="7" id="KW-1185">Reference proteome</keyword>
<feature type="coiled-coil region" evidence="3">
    <location>
        <begin position="131"/>
        <end position="158"/>
    </location>
</feature>
<accession>A0A9W6Z6V5</accession>
<comment type="caution">
    <text evidence="6">The sequence shown here is derived from an EMBL/GenBank/DDBJ whole genome shotgun (WGS) entry which is preliminary data.</text>
</comment>
<organism evidence="6 7">
    <name type="scientific">Ambrosiozyma monospora</name>
    <name type="common">Yeast</name>
    <name type="synonym">Endomycopsis monosporus</name>
    <dbReference type="NCBI Taxonomy" id="43982"/>
    <lineage>
        <taxon>Eukaryota</taxon>
        <taxon>Fungi</taxon>
        <taxon>Dikarya</taxon>
        <taxon>Ascomycota</taxon>
        <taxon>Saccharomycotina</taxon>
        <taxon>Pichiomycetes</taxon>
        <taxon>Pichiales</taxon>
        <taxon>Pichiaceae</taxon>
        <taxon>Ambrosiozyma</taxon>
    </lineage>
</organism>
<dbReference type="Pfam" id="PF07651">
    <property type="entry name" value="ANTH"/>
    <property type="match status" value="1"/>
</dbReference>
<feature type="coiled-coil region" evidence="3">
    <location>
        <begin position="283"/>
        <end position="356"/>
    </location>
</feature>
<dbReference type="GO" id="GO:0043325">
    <property type="term" value="F:phosphatidylinositol-3,4-bisphosphate binding"/>
    <property type="evidence" value="ECO:0007669"/>
    <property type="project" value="TreeGrafter"/>
</dbReference>
<feature type="coiled-coil region" evidence="3">
    <location>
        <begin position="185"/>
        <end position="251"/>
    </location>
</feature>